<reference evidence="2" key="1">
    <citation type="submission" date="2023-01" db="EMBL/GenBank/DDBJ databases">
        <title>Genome assembly of the deep-sea coral Lophelia pertusa.</title>
        <authorList>
            <person name="Herrera S."/>
            <person name="Cordes E."/>
        </authorList>
    </citation>
    <scope>NUCLEOTIDE SEQUENCE</scope>
    <source>
        <strain evidence="2">USNM1676648</strain>
        <tissue evidence="2">Polyp</tissue>
    </source>
</reference>
<keyword evidence="1" id="KW-0812">Transmembrane</keyword>
<protein>
    <recommendedName>
        <fullName evidence="4">Apple domain-containing protein</fullName>
    </recommendedName>
</protein>
<dbReference type="SUPFAM" id="SSF57414">
    <property type="entry name" value="Hairpin loop containing domain-like"/>
    <property type="match status" value="1"/>
</dbReference>
<dbReference type="Proteomes" id="UP001163046">
    <property type="component" value="Unassembled WGS sequence"/>
</dbReference>
<sequence>MKIQRLCLTKRTVTLLFVFGICYYLKIISANEEYNNEERSQRGMALLNHTYKSLYTENYPSCLMACMHDSQCTSLNYWWYRSQCDLNNRTKYSAEAKVFSRDISSTYMGLMRELGGWTAIQMVSFTELNLRFQDAGSDYPFNSLSNYNDHRQYVTSTALLQLQNEMCFKQVRFYCHKMKVGTVVHIMTNINPLGEAVVMHFIDDNLASTRPRLAAHTRFFLMTTLHCLKTAAS</sequence>
<feature type="transmembrane region" description="Helical" evidence="1">
    <location>
        <begin position="12"/>
        <end position="30"/>
    </location>
</feature>
<evidence type="ECO:0008006" key="4">
    <source>
        <dbReference type="Google" id="ProtNLM"/>
    </source>
</evidence>
<dbReference type="EMBL" id="MU826352">
    <property type="protein sequence ID" value="KAJ7380731.1"/>
    <property type="molecule type" value="Genomic_DNA"/>
</dbReference>
<gene>
    <name evidence="2" type="ORF">OS493_007104</name>
</gene>
<proteinExistence type="predicted"/>
<keyword evidence="1" id="KW-1133">Transmembrane helix</keyword>
<evidence type="ECO:0000313" key="3">
    <source>
        <dbReference type="Proteomes" id="UP001163046"/>
    </source>
</evidence>
<keyword evidence="3" id="KW-1185">Reference proteome</keyword>
<comment type="caution">
    <text evidence="2">The sequence shown here is derived from an EMBL/GenBank/DDBJ whole genome shotgun (WGS) entry which is preliminary data.</text>
</comment>
<evidence type="ECO:0000313" key="2">
    <source>
        <dbReference type="EMBL" id="KAJ7380731.1"/>
    </source>
</evidence>
<keyword evidence="1" id="KW-0472">Membrane</keyword>
<name>A0A9W9ZFH8_9CNID</name>
<accession>A0A9W9ZFH8</accession>
<dbReference type="OrthoDB" id="5946084at2759"/>
<evidence type="ECO:0000256" key="1">
    <source>
        <dbReference type="SAM" id="Phobius"/>
    </source>
</evidence>
<dbReference type="AlphaFoldDB" id="A0A9W9ZFH8"/>
<organism evidence="2 3">
    <name type="scientific">Desmophyllum pertusum</name>
    <dbReference type="NCBI Taxonomy" id="174260"/>
    <lineage>
        <taxon>Eukaryota</taxon>
        <taxon>Metazoa</taxon>
        <taxon>Cnidaria</taxon>
        <taxon>Anthozoa</taxon>
        <taxon>Hexacorallia</taxon>
        <taxon>Scleractinia</taxon>
        <taxon>Caryophylliina</taxon>
        <taxon>Caryophylliidae</taxon>
        <taxon>Desmophyllum</taxon>
    </lineage>
</organism>